<dbReference type="Pfam" id="PF12543">
    <property type="entry name" value="DUF3738"/>
    <property type="match status" value="1"/>
</dbReference>
<sequence length="395" mass="44656">MKKSLLVLLILFPMIINAQIKNGDKVSDLYFSTLLNAPQNSTSLSKLKGKIVIIEFWATWCGSCIVAMPHLKTLQTRFQRDLQIIAVTDESEKRVKQFITTKPANFWFASDASATIATQFPHQLIPHAILIGPDGKLIAATDPEAVTEKVIDSLIRGLKVHLPEKRDNLISHEDLIKQNFFANDTIRSRFLMQGEIKGGPGLSDNWLTDSIFNRRRLTCINLPLSTLYAIAYGNFPYSRMVNTTKAKGAPVYCLDIITNTAEELLPALKKELASRFDLQAKIELQKKEVQVLKIVDQNKFNRLTKTKAGKRTYFARHGAIDQQAINMADFARFLESYGINKLVEDETGNTEKFDIKFSFQPENPQSLLDILASMGLGLSKQERLLDVLYIYEQAR</sequence>
<keyword evidence="1" id="KW-0732">Signal</keyword>
<dbReference type="SUPFAM" id="SSF52833">
    <property type="entry name" value="Thioredoxin-like"/>
    <property type="match status" value="1"/>
</dbReference>
<evidence type="ECO:0000256" key="1">
    <source>
        <dbReference type="SAM" id="SignalP"/>
    </source>
</evidence>
<dbReference type="OrthoDB" id="1118217at2"/>
<dbReference type="RefSeq" id="WP_133557504.1">
    <property type="nucleotide sequence ID" value="NZ_SNWM01000004.1"/>
</dbReference>
<dbReference type="InterPro" id="IPR036249">
    <property type="entry name" value="Thioredoxin-like_sf"/>
</dbReference>
<dbReference type="PROSITE" id="PS51352">
    <property type="entry name" value="THIOREDOXIN_2"/>
    <property type="match status" value="1"/>
</dbReference>
<dbReference type="EMBL" id="SNWM01000004">
    <property type="protein sequence ID" value="TDO20756.1"/>
    <property type="molecule type" value="Genomic_DNA"/>
</dbReference>
<keyword evidence="4" id="KW-1185">Reference proteome</keyword>
<proteinExistence type="predicted"/>
<organism evidence="3 4">
    <name type="scientific">Pedobacter duraquae</name>
    <dbReference type="NCBI Taxonomy" id="425511"/>
    <lineage>
        <taxon>Bacteria</taxon>
        <taxon>Pseudomonadati</taxon>
        <taxon>Bacteroidota</taxon>
        <taxon>Sphingobacteriia</taxon>
        <taxon>Sphingobacteriales</taxon>
        <taxon>Sphingobacteriaceae</taxon>
        <taxon>Pedobacter</taxon>
    </lineage>
</organism>
<dbReference type="GO" id="GO:0016209">
    <property type="term" value="F:antioxidant activity"/>
    <property type="evidence" value="ECO:0007669"/>
    <property type="project" value="InterPro"/>
</dbReference>
<gene>
    <name evidence="3" type="ORF">CLV32_3390</name>
</gene>
<feature type="signal peptide" evidence="1">
    <location>
        <begin position="1"/>
        <end position="18"/>
    </location>
</feature>
<evidence type="ECO:0000313" key="3">
    <source>
        <dbReference type="EMBL" id="TDO20756.1"/>
    </source>
</evidence>
<comment type="caution">
    <text evidence="3">The sequence shown here is derived from an EMBL/GenBank/DDBJ whole genome shotgun (WGS) entry which is preliminary data.</text>
</comment>
<dbReference type="Gene3D" id="3.40.30.10">
    <property type="entry name" value="Glutaredoxin"/>
    <property type="match status" value="1"/>
</dbReference>
<name>A0A4R6IG23_9SPHI</name>
<dbReference type="PANTHER" id="PTHR42852">
    <property type="entry name" value="THIOL:DISULFIDE INTERCHANGE PROTEIN DSBE"/>
    <property type="match status" value="1"/>
</dbReference>
<dbReference type="AlphaFoldDB" id="A0A4R6IG23"/>
<dbReference type="InterPro" id="IPR017801">
    <property type="entry name" value="DUF3738"/>
</dbReference>
<dbReference type="GO" id="GO:0016491">
    <property type="term" value="F:oxidoreductase activity"/>
    <property type="evidence" value="ECO:0007669"/>
    <property type="project" value="InterPro"/>
</dbReference>
<dbReference type="Proteomes" id="UP000295499">
    <property type="component" value="Unassembled WGS sequence"/>
</dbReference>
<dbReference type="InterPro" id="IPR000866">
    <property type="entry name" value="AhpC/TSA"/>
</dbReference>
<dbReference type="InterPro" id="IPR013766">
    <property type="entry name" value="Thioredoxin_domain"/>
</dbReference>
<feature type="domain" description="Thioredoxin" evidence="2">
    <location>
        <begin position="20"/>
        <end position="163"/>
    </location>
</feature>
<feature type="chain" id="PRO_5020785218" evidence="1">
    <location>
        <begin position="19"/>
        <end position="395"/>
    </location>
</feature>
<reference evidence="3 4" key="1">
    <citation type="submission" date="2019-03" db="EMBL/GenBank/DDBJ databases">
        <title>Genomic Encyclopedia of Archaeal and Bacterial Type Strains, Phase II (KMG-II): from individual species to whole genera.</title>
        <authorList>
            <person name="Goeker M."/>
        </authorList>
    </citation>
    <scope>NUCLEOTIDE SEQUENCE [LARGE SCALE GENOMIC DNA]</scope>
    <source>
        <strain evidence="3 4">DSM 19034</strain>
    </source>
</reference>
<dbReference type="Pfam" id="PF00578">
    <property type="entry name" value="AhpC-TSA"/>
    <property type="match status" value="1"/>
</dbReference>
<dbReference type="CDD" id="cd02966">
    <property type="entry name" value="TlpA_like_family"/>
    <property type="match status" value="1"/>
</dbReference>
<accession>A0A4R6IG23</accession>
<protein>
    <submittedName>
        <fullName evidence="3">Uncharacterized protein (TIGR03435 family)</fullName>
    </submittedName>
</protein>
<evidence type="ECO:0000259" key="2">
    <source>
        <dbReference type="PROSITE" id="PS51352"/>
    </source>
</evidence>
<dbReference type="PANTHER" id="PTHR42852:SF13">
    <property type="entry name" value="PROTEIN DIPZ"/>
    <property type="match status" value="1"/>
</dbReference>
<evidence type="ECO:0000313" key="4">
    <source>
        <dbReference type="Proteomes" id="UP000295499"/>
    </source>
</evidence>
<dbReference type="InterPro" id="IPR050553">
    <property type="entry name" value="Thioredoxin_ResA/DsbE_sf"/>
</dbReference>